<evidence type="ECO:0000259" key="2">
    <source>
        <dbReference type="Pfam" id="PF18145"/>
    </source>
</evidence>
<dbReference type="AlphaFoldDB" id="A0A380U293"/>
<organism evidence="3 4">
    <name type="scientific">[Actinobacillus] rossii</name>
    <dbReference type="NCBI Taxonomy" id="123820"/>
    <lineage>
        <taxon>Bacteria</taxon>
        <taxon>Pseudomonadati</taxon>
        <taxon>Pseudomonadota</taxon>
        <taxon>Gammaproteobacteria</taxon>
        <taxon>Pasteurellales</taxon>
        <taxon>Pasteurellaceae</taxon>
    </lineage>
</organism>
<keyword evidence="1" id="KW-1133">Transmembrane helix</keyword>
<accession>A0A380U293</accession>
<feature type="transmembrane region" description="Helical" evidence="1">
    <location>
        <begin position="64"/>
        <end position="81"/>
    </location>
</feature>
<reference evidence="3 4" key="1">
    <citation type="submission" date="2018-06" db="EMBL/GenBank/DDBJ databases">
        <authorList>
            <consortium name="Pathogen Informatics"/>
            <person name="Doyle S."/>
        </authorList>
    </citation>
    <scope>NUCLEOTIDE SEQUENCE [LARGE SCALE GENOMIC DNA]</scope>
    <source>
        <strain evidence="3 4">NCTC10801</strain>
    </source>
</reference>
<dbReference type="InterPro" id="IPR040836">
    <property type="entry name" value="SAVED"/>
</dbReference>
<name>A0A380U293_9PAST</name>
<feature type="transmembrane region" description="Helical" evidence="1">
    <location>
        <begin position="21"/>
        <end position="44"/>
    </location>
</feature>
<dbReference type="Pfam" id="PF18145">
    <property type="entry name" value="SAVED"/>
    <property type="match status" value="1"/>
</dbReference>
<keyword evidence="4" id="KW-1185">Reference proteome</keyword>
<evidence type="ECO:0000256" key="1">
    <source>
        <dbReference type="SAM" id="Phobius"/>
    </source>
</evidence>
<sequence length="355" mass="40510">MIKKIINFILLIFSRHSSFEAKIFAGGIALIGSSPLVPVIKLLFPRSIPFFNEIEIEYGVSITAHFYLGVFLIFISLAFYIRKEIIFSKKMKLGLYQQYLMNPLEQDFSLVINKKSKSLVTITKTDITNLVSNNILESPENALIEINDGINTFLKNIKSHNNDVILYYGGLIAVPFSFYTGMEVDDRYPITVFDYDRNDEKWKEIKEMINPEFSPNISIENNGNNSGNSIISIGVSYPINEDEIQSNFPNYPISKIAIAPININNHWDLMFQKELQSKFFELAQKLGVSGTKTIHLILAAQNSVSFNLGRCYDNRNLPEIIVYQYEKGNEIRYPWGIKMKTSGVQEAEIITVSTH</sequence>
<protein>
    <recommendedName>
        <fullName evidence="2">SMODS-associated and fused to various effectors domain-containing protein</fullName>
    </recommendedName>
</protein>
<keyword evidence="1" id="KW-0812">Transmembrane</keyword>
<dbReference type="EMBL" id="UFRQ01000003">
    <property type="protein sequence ID" value="SUT95113.1"/>
    <property type="molecule type" value="Genomic_DNA"/>
</dbReference>
<feature type="domain" description="SMODS-associated and fused to various effectors" evidence="2">
    <location>
        <begin position="155"/>
        <end position="339"/>
    </location>
</feature>
<evidence type="ECO:0000313" key="3">
    <source>
        <dbReference type="EMBL" id="SUT95113.1"/>
    </source>
</evidence>
<feature type="transmembrane region" description="Helical" evidence="1">
    <location>
        <begin position="164"/>
        <end position="182"/>
    </location>
</feature>
<dbReference type="NCBIfam" id="NF033611">
    <property type="entry name" value="SAVED"/>
    <property type="match status" value="1"/>
</dbReference>
<dbReference type="OrthoDB" id="8687383at2"/>
<evidence type="ECO:0000313" key="4">
    <source>
        <dbReference type="Proteomes" id="UP000254649"/>
    </source>
</evidence>
<proteinExistence type="predicted"/>
<gene>
    <name evidence="3" type="ORF">NCTC10801_02391</name>
</gene>
<dbReference type="Proteomes" id="UP000254649">
    <property type="component" value="Unassembled WGS sequence"/>
</dbReference>
<keyword evidence="1" id="KW-0472">Membrane</keyword>